<keyword evidence="4" id="KW-1185">Reference proteome</keyword>
<dbReference type="Pfam" id="PF00563">
    <property type="entry name" value="EAL"/>
    <property type="match status" value="1"/>
</dbReference>
<proteinExistence type="predicted"/>
<feature type="domain" description="GGDEF" evidence="2">
    <location>
        <begin position="578"/>
        <end position="711"/>
    </location>
</feature>
<sequence>MTYSELETRTESTQATSQTPLEKVVATLQGLLPAGTAVAVAWRDDVLGEGSCVLPVDAAVALQRARRALADAPAGDDGPAQRCFAWEHANGVRLAAVIDAAGALAPHQCQAWQGTARVLIGCAIDSMRQHVEIKQLQRARQLQRALFEIADLAGADLAMSEMLGYFHRILCSLMYAENCYIVECDERQESLKFLFYVDTQDDFVPEAGRSYHHDEMPGSLTFAVLRHGRVMSGPSRELHRFLEYPPDTSEGAESLDWLGVPMWRDNRVCGAIVVQSYVGEDSYGEEERALLDFVAKQILTTMDRHQTHMQLEERVQQRTQELERINVHLQEEIVERRRAEQLQAALFNISELAMGGLCQDAFLAQVHAIISGLLDASNFYVAMVSASGDGIEFVYSVDRFNRERPSRPFSAGLTEYTLRRRAPVLAMRADIDALLAAGAVSEFGAKSYCWLGVPLFSDDEAVGVIAVQSYDPETVFTLDDQRLLVFVARTIGAGLTRQRDQQRLMQAHADLERRVMERTRELGEVNQKLLGQIGERMRAEQRLTHLAMHDVLTGLPNRLHLQDRLERAIENAELGIAQHFALLFLDLDRFKWVNDSIGHAAGDQMLVEVARRLVGLVRGEDVVARLGGDEFALLVSCERGADAAMQLGRRLLKALEAPMWVDGRELFPSGSIGIALWNPRYTSGADLLRDADAAMYRAKLRGQDRCVMFDGAMHEEAVRSLELEADLRRAIKNQHFIPYYQPIVSLQSGQVVGFEALLRWRHERRGLLTPGDFLELGEESGLIEQVDWQIYEHVIGDLANSAAGYISVNVSPRHFRSVEFASRLLGLLDAAGADPERLRVEITEMALLDDAPRTLQTLHQLRERGVVVQLDDFGTGYSALSYLHRFPISALKVDRSFVAGLHAETGKSTMALVEGVLSLARTLGIETIGEGVENDRQLQTLLELGCSFGQGYLLGYPSPGEAVLPRAAAG</sequence>
<dbReference type="InterPro" id="IPR029016">
    <property type="entry name" value="GAF-like_dom_sf"/>
</dbReference>
<dbReference type="CDD" id="cd01948">
    <property type="entry name" value="EAL"/>
    <property type="match status" value="1"/>
</dbReference>
<dbReference type="SMART" id="SM00267">
    <property type="entry name" value="GGDEF"/>
    <property type="match status" value="1"/>
</dbReference>
<evidence type="ECO:0000259" key="2">
    <source>
        <dbReference type="PROSITE" id="PS50887"/>
    </source>
</evidence>
<dbReference type="SUPFAM" id="SSF141868">
    <property type="entry name" value="EAL domain-like"/>
    <property type="match status" value="1"/>
</dbReference>
<accession>A0ABU5V762</accession>
<dbReference type="RefSeq" id="WP_323439511.1">
    <property type="nucleotide sequence ID" value="NZ_JAYFUH010000249.1"/>
</dbReference>
<dbReference type="SMART" id="SM00052">
    <property type="entry name" value="EAL"/>
    <property type="match status" value="1"/>
</dbReference>
<dbReference type="Pfam" id="PF13185">
    <property type="entry name" value="GAF_2"/>
    <property type="match status" value="1"/>
</dbReference>
<dbReference type="NCBIfam" id="TIGR00254">
    <property type="entry name" value="GGDEF"/>
    <property type="match status" value="1"/>
</dbReference>
<dbReference type="InterPro" id="IPR029787">
    <property type="entry name" value="Nucleotide_cyclase"/>
</dbReference>
<dbReference type="InterPro" id="IPR043128">
    <property type="entry name" value="Rev_trsase/Diguanyl_cyclase"/>
</dbReference>
<dbReference type="SUPFAM" id="SSF55781">
    <property type="entry name" value="GAF domain-like"/>
    <property type="match status" value="2"/>
</dbReference>
<dbReference type="PANTHER" id="PTHR44757:SF2">
    <property type="entry name" value="BIOFILM ARCHITECTURE MAINTENANCE PROTEIN MBAA"/>
    <property type="match status" value="1"/>
</dbReference>
<dbReference type="Gene3D" id="3.30.70.270">
    <property type="match status" value="1"/>
</dbReference>
<dbReference type="PROSITE" id="PS50887">
    <property type="entry name" value="GGDEF"/>
    <property type="match status" value="1"/>
</dbReference>
<dbReference type="InterPro" id="IPR003018">
    <property type="entry name" value="GAF"/>
</dbReference>
<dbReference type="Gene3D" id="3.20.20.450">
    <property type="entry name" value="EAL domain"/>
    <property type="match status" value="1"/>
</dbReference>
<dbReference type="SMART" id="SM00065">
    <property type="entry name" value="GAF"/>
    <property type="match status" value="2"/>
</dbReference>
<protein>
    <submittedName>
        <fullName evidence="3">EAL domain-containing protein</fullName>
    </submittedName>
</protein>
<comment type="caution">
    <text evidence="3">The sequence shown here is derived from an EMBL/GenBank/DDBJ whole genome shotgun (WGS) entry which is preliminary data.</text>
</comment>
<dbReference type="InterPro" id="IPR052155">
    <property type="entry name" value="Biofilm_reg_signaling"/>
</dbReference>
<dbReference type="Gene3D" id="3.30.450.40">
    <property type="match status" value="2"/>
</dbReference>
<dbReference type="InterPro" id="IPR035919">
    <property type="entry name" value="EAL_sf"/>
</dbReference>
<evidence type="ECO:0000313" key="4">
    <source>
        <dbReference type="Proteomes" id="UP001301653"/>
    </source>
</evidence>
<dbReference type="Pfam" id="PF00990">
    <property type="entry name" value="GGDEF"/>
    <property type="match status" value="1"/>
</dbReference>
<organism evidence="3 4">
    <name type="scientific">Stenotrophomonas capsici</name>
    <dbReference type="NCBI Taxonomy" id="3110230"/>
    <lineage>
        <taxon>Bacteria</taxon>
        <taxon>Pseudomonadati</taxon>
        <taxon>Pseudomonadota</taxon>
        <taxon>Gammaproteobacteria</taxon>
        <taxon>Lysobacterales</taxon>
        <taxon>Lysobacteraceae</taxon>
        <taxon>Stenotrophomonas</taxon>
    </lineage>
</organism>
<gene>
    <name evidence="3" type="ORF">VA603_16835</name>
</gene>
<name>A0ABU5V762_9GAMM</name>
<dbReference type="Proteomes" id="UP001301653">
    <property type="component" value="Unassembled WGS sequence"/>
</dbReference>
<dbReference type="SUPFAM" id="SSF55073">
    <property type="entry name" value="Nucleotide cyclase"/>
    <property type="match status" value="1"/>
</dbReference>
<dbReference type="EMBL" id="JAYFUH010000249">
    <property type="protein sequence ID" value="MEA5669201.1"/>
    <property type="molecule type" value="Genomic_DNA"/>
</dbReference>
<dbReference type="InterPro" id="IPR001633">
    <property type="entry name" value="EAL_dom"/>
</dbReference>
<dbReference type="PANTHER" id="PTHR44757">
    <property type="entry name" value="DIGUANYLATE CYCLASE DGCP"/>
    <property type="match status" value="1"/>
</dbReference>
<dbReference type="CDD" id="cd01949">
    <property type="entry name" value="GGDEF"/>
    <property type="match status" value="1"/>
</dbReference>
<reference evidence="3 4" key="1">
    <citation type="submission" date="2023-12" db="EMBL/GenBank/DDBJ databases">
        <title>Stenotrophomonas guangdongensis sp. nov., isolated from wilted pepper plants (Capsicum annuum).</title>
        <authorList>
            <person name="Qiu M."/>
            <person name="Li Y."/>
            <person name="Liu Q."/>
            <person name="Zhang X."/>
            <person name="Huang Y."/>
            <person name="Guo R."/>
            <person name="Hu M."/>
            <person name="Zhou J."/>
            <person name="Zhou X."/>
        </authorList>
    </citation>
    <scope>NUCLEOTIDE SEQUENCE [LARGE SCALE GENOMIC DNA]</scope>
    <source>
        <strain evidence="3 4">MH1</strain>
    </source>
</reference>
<evidence type="ECO:0000313" key="3">
    <source>
        <dbReference type="EMBL" id="MEA5669201.1"/>
    </source>
</evidence>
<dbReference type="Pfam" id="PF01590">
    <property type="entry name" value="GAF"/>
    <property type="match status" value="1"/>
</dbReference>
<evidence type="ECO:0000259" key="1">
    <source>
        <dbReference type="PROSITE" id="PS50883"/>
    </source>
</evidence>
<feature type="domain" description="EAL" evidence="1">
    <location>
        <begin position="720"/>
        <end position="970"/>
    </location>
</feature>
<dbReference type="PROSITE" id="PS50883">
    <property type="entry name" value="EAL"/>
    <property type="match status" value="1"/>
</dbReference>
<dbReference type="InterPro" id="IPR000160">
    <property type="entry name" value="GGDEF_dom"/>
</dbReference>